<feature type="region of interest" description="Disordered" evidence="1">
    <location>
        <begin position="122"/>
        <end position="145"/>
    </location>
</feature>
<sequence>MQCLGNLGRACEKFCGPRCAAAAQAPGEQRCRAAYPASVPSRVPPPPAELGHVAAWDPPKLADMVEVGYAWADGGETLPETAKALVDAMGAVPAERAAAPEAVSGPPSTGTVLAATSMEALAGGAGDATPETHAEQPEASAAVAPPPVQAAVLPSSPTRGAVSPAVAAATATPPPQAAAVAAAAAAVAEAAAEAAAGPPAEPAPPLRTEGLPEEQPASDLVEPLLRAVAAEGGGAASPREQAAKPASQQPAPLQAEPPALEHDEGCSEEMPFFVGSWPGTRSDWTGDVGVSFVVRSNCRITALGRHAGTALCETVTVTLWLAETRQLLAAADVGPSSEVEGGYAFEALSCAVEARAGTEYRLTQRCRGRMLDKWFDGCATADEVRSQTALQCAKFVGGVCRNDYGFPSREDGEHRRAGMVNFKFARVAPEVVPVTRAELAQRTAAAVAAEASGDRCFAAAYLSVAASLLALLADELAALPGAPATVVVADEASLRGLAQIDGPSDAAVPAREPAAARPEAADDADAVAGDRAAGTVFERRFAEDVVAAAAARRGRREPPSDAPLEGVFVVSPGGAVLATAASVARSSRAVGAAELLALLGAGMVLSRSAAGAVTVLLAPELSRGCALQLQPTDPLPGGAH</sequence>
<dbReference type="AlphaFoldDB" id="A0A7S4RMT9"/>
<organism evidence="2">
    <name type="scientific">Alexandrium monilatum</name>
    <dbReference type="NCBI Taxonomy" id="311494"/>
    <lineage>
        <taxon>Eukaryota</taxon>
        <taxon>Sar</taxon>
        <taxon>Alveolata</taxon>
        <taxon>Dinophyceae</taxon>
        <taxon>Gonyaulacales</taxon>
        <taxon>Pyrocystaceae</taxon>
        <taxon>Alexandrium</taxon>
    </lineage>
</organism>
<evidence type="ECO:0000313" key="2">
    <source>
        <dbReference type="EMBL" id="CAE4617971.1"/>
    </source>
</evidence>
<name>A0A7S4RMT9_9DINO</name>
<feature type="compositionally biased region" description="Low complexity" evidence="1">
    <location>
        <begin position="243"/>
        <end position="258"/>
    </location>
</feature>
<proteinExistence type="predicted"/>
<feature type="region of interest" description="Disordered" evidence="1">
    <location>
        <begin position="230"/>
        <end position="263"/>
    </location>
</feature>
<feature type="region of interest" description="Disordered" evidence="1">
    <location>
        <begin position="504"/>
        <end position="524"/>
    </location>
</feature>
<dbReference type="EMBL" id="HBNR01052880">
    <property type="protein sequence ID" value="CAE4617971.1"/>
    <property type="molecule type" value="Transcribed_RNA"/>
</dbReference>
<reference evidence="2" key="1">
    <citation type="submission" date="2021-01" db="EMBL/GenBank/DDBJ databases">
        <authorList>
            <person name="Corre E."/>
            <person name="Pelletier E."/>
            <person name="Niang G."/>
            <person name="Scheremetjew M."/>
            <person name="Finn R."/>
            <person name="Kale V."/>
            <person name="Holt S."/>
            <person name="Cochrane G."/>
            <person name="Meng A."/>
            <person name="Brown T."/>
            <person name="Cohen L."/>
        </authorList>
    </citation>
    <scope>NUCLEOTIDE SEQUENCE</scope>
    <source>
        <strain evidence="2">CCMP3105</strain>
    </source>
</reference>
<protein>
    <submittedName>
        <fullName evidence="2">Uncharacterized protein</fullName>
    </submittedName>
</protein>
<gene>
    <name evidence="2" type="ORF">AMON00008_LOCUS37112</name>
</gene>
<feature type="compositionally biased region" description="Low complexity" evidence="1">
    <location>
        <begin position="505"/>
        <end position="518"/>
    </location>
</feature>
<feature type="region of interest" description="Disordered" evidence="1">
    <location>
        <begin position="193"/>
        <end position="216"/>
    </location>
</feature>
<accession>A0A7S4RMT9</accession>
<evidence type="ECO:0000256" key="1">
    <source>
        <dbReference type="SAM" id="MobiDB-lite"/>
    </source>
</evidence>